<evidence type="ECO:0000313" key="1">
    <source>
        <dbReference type="EMBL" id="MEL1249018.1"/>
    </source>
</evidence>
<protein>
    <submittedName>
        <fullName evidence="1">Uncharacterized protein</fullName>
    </submittedName>
</protein>
<proteinExistence type="predicted"/>
<organism evidence="1 2">
    <name type="scientific">Flavobacterium helocola</name>
    <dbReference type="NCBI Taxonomy" id="3139139"/>
    <lineage>
        <taxon>Bacteria</taxon>
        <taxon>Pseudomonadati</taxon>
        <taxon>Bacteroidota</taxon>
        <taxon>Flavobacteriia</taxon>
        <taxon>Flavobacteriales</taxon>
        <taxon>Flavobacteriaceae</taxon>
        <taxon>Flavobacterium</taxon>
    </lineage>
</organism>
<gene>
    <name evidence="1" type="ORF">AAEO58_13275</name>
</gene>
<reference evidence="1 2" key="1">
    <citation type="submission" date="2024-04" db="EMBL/GenBank/DDBJ databases">
        <title>Flavobacterium sp. DGU41 16S ribosomal RNA gene Genome sequencing and assembly.</title>
        <authorList>
            <person name="Park S."/>
        </authorList>
    </citation>
    <scope>NUCLEOTIDE SEQUENCE [LARGE SCALE GENOMIC DNA]</scope>
    <source>
        <strain evidence="1 2">DGU41</strain>
    </source>
</reference>
<name>A0ABU9I9B4_9FLAO</name>
<dbReference type="Proteomes" id="UP001393056">
    <property type="component" value="Unassembled WGS sequence"/>
</dbReference>
<accession>A0ABU9I9B4</accession>
<sequence>MKNIDNKNICKMGMYYSIELKNNEEIGYVDFPYPLSYFFEQIGGYDDKSIVSQIEKILDIDLSIFQKTYNPEMGFEEELEEFEDFDVEVVENEMWVDIDELMNKLDEFKNKTEKNKNYFSKVVLNPKDDRNVYQDFNFDYEKMIKYQQENPLSLYPIDNGIISEKVLENSINELINTLKEIKRNGETEIRLIYG</sequence>
<dbReference type="EMBL" id="JBBYHT010000010">
    <property type="protein sequence ID" value="MEL1249018.1"/>
    <property type="molecule type" value="Genomic_DNA"/>
</dbReference>
<comment type="caution">
    <text evidence="1">The sequence shown here is derived from an EMBL/GenBank/DDBJ whole genome shotgun (WGS) entry which is preliminary data.</text>
</comment>
<keyword evidence="2" id="KW-1185">Reference proteome</keyword>
<dbReference type="RefSeq" id="WP_341683889.1">
    <property type="nucleotide sequence ID" value="NZ_JBBYHT010000010.1"/>
</dbReference>
<evidence type="ECO:0000313" key="2">
    <source>
        <dbReference type="Proteomes" id="UP001393056"/>
    </source>
</evidence>